<keyword evidence="1" id="KW-0808">Transferase</keyword>
<sequence length="265" mass="27740">MLCGMVPDAGGQMPALVDVLALGAREFDGVSWVFTGFNLPVLAARVARRRAGSDFVQLLEAGAALDRDTEELVTSTTDFHAYADVTCYRGNTPDVLLTLIPRCDLVVLDGATIDLRGRTNAHAIGPTRHPRVRLPGAGGAPDAAARARDLLFLNASDDLRRICAQVEHVSTSPAAARRVRLVTRWGILRLGAHPAFEAILDGPGVDTAVDHLADLGVDAGAAADAAPLGDEERADAIAVLHEAAGKGYQAAAQAVAKLPTPVGHR</sequence>
<reference evidence="2" key="2">
    <citation type="submission" date="2016-02" db="EMBL/GenBank/DDBJ databases">
        <title>Draft genome sequence of five rapidly growing Mycobacterium species.</title>
        <authorList>
            <person name="Katahira K."/>
            <person name="Gotou Y."/>
            <person name="Iida K."/>
            <person name="Ogura Y."/>
            <person name="Hayashi T."/>
        </authorList>
    </citation>
    <scope>NUCLEOTIDE SEQUENCE [LARGE SCALE GENOMIC DNA]</scope>
    <source>
        <strain evidence="2">JCM6362</strain>
    </source>
</reference>
<dbReference type="GO" id="GO:0016740">
    <property type="term" value="F:transferase activity"/>
    <property type="evidence" value="ECO:0007669"/>
    <property type="project" value="UniProtKB-KW"/>
</dbReference>
<organism evidence="1 2">
    <name type="scientific">Mycolicibacterium thermoresistibile</name>
    <name type="common">Mycobacterium thermoresistibile</name>
    <dbReference type="NCBI Taxonomy" id="1797"/>
    <lineage>
        <taxon>Bacteria</taxon>
        <taxon>Bacillati</taxon>
        <taxon>Actinomycetota</taxon>
        <taxon>Actinomycetes</taxon>
        <taxon>Mycobacteriales</taxon>
        <taxon>Mycobacteriaceae</taxon>
        <taxon>Mycolicibacterium</taxon>
    </lineage>
</organism>
<reference evidence="1 2" key="1">
    <citation type="journal article" date="2016" name="Genome Announc.">
        <title>Draft Genome Sequences of Five Rapidly Growing Mycobacterium Species, M. thermoresistibile, M. fortuitum subsp. acetamidolyticum, M. canariasense, M. brisbanense, and M. novocastrense.</title>
        <authorList>
            <person name="Katahira K."/>
            <person name="Ogura Y."/>
            <person name="Gotoh Y."/>
            <person name="Hayashi T."/>
        </authorList>
    </citation>
    <scope>NUCLEOTIDE SEQUENCE [LARGE SCALE GENOMIC DNA]</scope>
    <source>
        <strain evidence="1 2">JCM6362</strain>
    </source>
</reference>
<evidence type="ECO:0000313" key="1">
    <source>
        <dbReference type="EMBL" id="GAT15533.1"/>
    </source>
</evidence>
<evidence type="ECO:0000313" key="2">
    <source>
        <dbReference type="Proteomes" id="UP000069654"/>
    </source>
</evidence>
<dbReference type="Gene3D" id="3.40.1080.10">
    <property type="entry name" value="Glutaconate Coenzyme A-transferase"/>
    <property type="match status" value="1"/>
</dbReference>
<dbReference type="Proteomes" id="UP000069654">
    <property type="component" value="Unassembled WGS sequence"/>
</dbReference>
<dbReference type="AlphaFoldDB" id="A0A117IMN5"/>
<proteinExistence type="predicted"/>
<dbReference type="EMBL" id="BCTB01000018">
    <property type="protein sequence ID" value="GAT15533.1"/>
    <property type="molecule type" value="Genomic_DNA"/>
</dbReference>
<gene>
    <name evidence="1" type="ORF">RMCT_2503</name>
</gene>
<dbReference type="SUPFAM" id="SSF100950">
    <property type="entry name" value="NagB/RpiA/CoA transferase-like"/>
    <property type="match status" value="1"/>
</dbReference>
<protein>
    <submittedName>
        <fullName evidence="1">CoA transferase subunit beta</fullName>
    </submittedName>
</protein>
<dbReference type="InterPro" id="IPR037171">
    <property type="entry name" value="NagB/RpiA_transferase-like"/>
</dbReference>
<name>A0A117IMN5_MYCTH</name>
<comment type="caution">
    <text evidence="1">The sequence shown here is derived from an EMBL/GenBank/DDBJ whole genome shotgun (WGS) entry which is preliminary data.</text>
</comment>
<accession>A0A117IMN5</accession>
<dbReference type="STRING" id="1797.RMCT_2503"/>